<dbReference type="RefSeq" id="WP_089714081.1">
    <property type="nucleotide sequence ID" value="NZ_FOBC01000014.1"/>
</dbReference>
<protein>
    <submittedName>
        <fullName evidence="1">Uncharacterized protein</fullName>
    </submittedName>
</protein>
<keyword evidence="2" id="KW-1185">Reference proteome</keyword>
<gene>
    <name evidence="1" type="ORF">SAMN04488129_11495</name>
</gene>
<organism evidence="1 2">
    <name type="scientific">Halomonas daqiaonensis</name>
    <dbReference type="NCBI Taxonomy" id="650850"/>
    <lineage>
        <taxon>Bacteria</taxon>
        <taxon>Pseudomonadati</taxon>
        <taxon>Pseudomonadota</taxon>
        <taxon>Gammaproteobacteria</taxon>
        <taxon>Oceanospirillales</taxon>
        <taxon>Halomonadaceae</taxon>
        <taxon>Halomonas</taxon>
    </lineage>
</organism>
<sequence>MRAACLWTTTYLTAIALGAPFYAAERIYSLTLSRDDSAITLAATPFGPCKDQYGGARAALGTISLPLSSRSPLPAPFEQISVMETPLCR</sequence>
<evidence type="ECO:0000313" key="2">
    <source>
        <dbReference type="Proteomes" id="UP000198807"/>
    </source>
</evidence>
<dbReference type="AlphaFoldDB" id="A0A1H7SFY2"/>
<proteinExistence type="predicted"/>
<dbReference type="Proteomes" id="UP000198807">
    <property type="component" value="Unassembled WGS sequence"/>
</dbReference>
<accession>A0A1H7SFY2</accession>
<reference evidence="2" key="1">
    <citation type="submission" date="2016-10" db="EMBL/GenBank/DDBJ databases">
        <authorList>
            <person name="Varghese N."/>
            <person name="Submissions S."/>
        </authorList>
    </citation>
    <scope>NUCLEOTIDE SEQUENCE [LARGE SCALE GENOMIC DNA]</scope>
    <source>
        <strain evidence="2">CGMCC 1.9150</strain>
    </source>
</reference>
<dbReference type="OrthoDB" id="8453064at2"/>
<evidence type="ECO:0000313" key="1">
    <source>
        <dbReference type="EMBL" id="SEL71550.1"/>
    </source>
</evidence>
<name>A0A1H7SFY2_9GAMM</name>
<dbReference type="EMBL" id="FOBC01000014">
    <property type="protein sequence ID" value="SEL71550.1"/>
    <property type="molecule type" value="Genomic_DNA"/>
</dbReference>